<evidence type="ECO:0000313" key="6">
    <source>
        <dbReference type="Proteomes" id="UP000317039"/>
    </source>
</evidence>
<name>A0A516NY64_9NOCA</name>
<organism evidence="5 6">
    <name type="scientific">Nocardia otitidiscaviarum</name>
    <dbReference type="NCBI Taxonomy" id="1823"/>
    <lineage>
        <taxon>Bacteria</taxon>
        <taxon>Bacillati</taxon>
        <taxon>Actinomycetota</taxon>
        <taxon>Actinomycetes</taxon>
        <taxon>Mycobacteriales</taxon>
        <taxon>Nocardiaceae</taxon>
        <taxon>Nocardia</taxon>
    </lineage>
</organism>
<dbReference type="KEGG" id="nod:FOH10_29280"/>
<dbReference type="EC" id="3.5.1.4" evidence="3"/>
<accession>A0A516NY64</accession>
<dbReference type="InterPro" id="IPR023631">
    <property type="entry name" value="Amidase_dom"/>
</dbReference>
<evidence type="ECO:0000259" key="4">
    <source>
        <dbReference type="Pfam" id="PF01425"/>
    </source>
</evidence>
<protein>
    <recommendedName>
        <fullName evidence="3">amidase</fullName>
        <ecNumber evidence="3">3.5.1.4</ecNumber>
    </recommendedName>
</protein>
<gene>
    <name evidence="5" type="ORF">FOH10_29280</name>
</gene>
<sequence length="437" mass="45679">MAAAVRDGVLSPLLLVEEALARIQARDRNMNAFSVVRAEAVRAEARAVAERADLDVLPLAGVPVAVKNNVDVAGEVTRAGSLAGPDRAAETDHPVVRRLRSAGAVVVGLTAVPEFGLWGTTDSPAGVTCNPWNPKFSAGGSSGGSGAAVGSGMVAVAHGNDGLGSVRIPAACCGVVGIKPGRGLVPAEIGVDSWGGMTENGVLATTVADAALMLSVLADRPDLADLESPPSLRIGLATAPPLPLGRVDRHWDAAARKAASAAATAGHHVESAELPYQGATFALMLRWVANAAREAATVAYPDRLQARTRAHIALGKLALRSGLLRPAQVDRIEARLLDHFERYDVVITPTLATAPPRARRWHKLPWLANVVANVRYSPFTPLWNLVGWPALSIPMGIHPRTGTPVAAQLIGQPGSEATLLRLAGQLESAHPWRRTAR</sequence>
<dbReference type="PANTHER" id="PTHR11895:SF7">
    <property type="entry name" value="GLUTAMYL-TRNA(GLN) AMIDOTRANSFERASE SUBUNIT A, MITOCHONDRIAL"/>
    <property type="match status" value="1"/>
</dbReference>
<dbReference type="InterPro" id="IPR036928">
    <property type="entry name" value="AS_sf"/>
</dbReference>
<dbReference type="InterPro" id="IPR000120">
    <property type="entry name" value="Amidase"/>
</dbReference>
<dbReference type="Gene3D" id="3.90.1300.10">
    <property type="entry name" value="Amidase signature (AS) domain"/>
    <property type="match status" value="1"/>
</dbReference>
<comment type="similarity">
    <text evidence="2">Belongs to the amidase family.</text>
</comment>
<dbReference type="EMBL" id="CP041695">
    <property type="protein sequence ID" value="QDP83855.1"/>
    <property type="molecule type" value="Genomic_DNA"/>
</dbReference>
<comment type="catalytic activity">
    <reaction evidence="1">
        <text>a monocarboxylic acid amide + H2O = a monocarboxylate + NH4(+)</text>
        <dbReference type="Rhea" id="RHEA:12020"/>
        <dbReference type="ChEBI" id="CHEBI:15377"/>
        <dbReference type="ChEBI" id="CHEBI:28938"/>
        <dbReference type="ChEBI" id="CHEBI:35757"/>
        <dbReference type="ChEBI" id="CHEBI:83628"/>
        <dbReference type="EC" id="3.5.1.4"/>
    </reaction>
</comment>
<feature type="domain" description="Amidase" evidence="4">
    <location>
        <begin position="15"/>
        <end position="420"/>
    </location>
</feature>
<evidence type="ECO:0000256" key="3">
    <source>
        <dbReference type="ARBA" id="ARBA00012922"/>
    </source>
</evidence>
<evidence type="ECO:0000313" key="5">
    <source>
        <dbReference type="EMBL" id="QDP83855.1"/>
    </source>
</evidence>
<dbReference type="GO" id="GO:0004040">
    <property type="term" value="F:amidase activity"/>
    <property type="evidence" value="ECO:0007669"/>
    <property type="project" value="UniProtKB-EC"/>
</dbReference>
<dbReference type="Proteomes" id="UP000317039">
    <property type="component" value="Chromosome"/>
</dbReference>
<evidence type="ECO:0000256" key="2">
    <source>
        <dbReference type="ARBA" id="ARBA00009199"/>
    </source>
</evidence>
<dbReference type="PANTHER" id="PTHR11895">
    <property type="entry name" value="TRANSAMIDASE"/>
    <property type="match status" value="1"/>
</dbReference>
<reference evidence="5 6" key="1">
    <citation type="submission" date="2019-07" db="EMBL/GenBank/DDBJ databases">
        <title>Complete Genome Sequence and Methylome Analysis of Nocardia otitidis-caviarum NEB252.</title>
        <authorList>
            <person name="Fomenkov A."/>
            <person name="Anton B.P."/>
            <person name="Vincze T."/>
            <person name="Roberts R.J."/>
        </authorList>
    </citation>
    <scope>NUCLEOTIDE SEQUENCE [LARGE SCALE GENOMIC DNA]</scope>
    <source>
        <strain evidence="5 6">NEB252</strain>
    </source>
</reference>
<dbReference type="AlphaFoldDB" id="A0A516NY64"/>
<evidence type="ECO:0000256" key="1">
    <source>
        <dbReference type="ARBA" id="ARBA00001311"/>
    </source>
</evidence>
<dbReference type="Pfam" id="PF01425">
    <property type="entry name" value="Amidase"/>
    <property type="match status" value="1"/>
</dbReference>
<dbReference type="SUPFAM" id="SSF75304">
    <property type="entry name" value="Amidase signature (AS) enzymes"/>
    <property type="match status" value="1"/>
</dbReference>
<proteinExistence type="inferred from homology"/>